<comment type="caution">
    <text evidence="9">The sequence shown here is derived from an EMBL/GenBank/DDBJ whole genome shotgun (WGS) entry which is preliminary data.</text>
</comment>
<sequence length="569" mass="64806">MSLDPHHLQNSGKHPPPREYDAIIVGAGMSGIGALYRLRKIGLRCLILEKKSDIGGVWLGNRYPGARIDTGIPSYLLDIPECWSTWTWSCDYPESVEIRRYINHCDQQISIRDHTLVSTGVKNAWFDETSCQWFTICDNDTVFKSRYFICAVGITSRRSQSLDAELAEFRGELYHPNDWPDGVSPEDKDVAIIGTGCTGVQIAESWAPRAKSLTVYQRTYNTALPQLRTKQESNELPREIKKEHLESRETTGSGVAFWRSRDKDTLDDTVDDREEFYRHLYEGGGLRFWICGYRDLVSNPIANRLAYDFWAKVTRPRIQDPQKRDILAPVVPKYSFGTRRPAHEIEYFELFNRENVNVVDITADQIEKFASDGIVLQSGTKRLHDIIIPAIGFTNAIDNITALGLIGINGHSLSVTWNRGVRTQLGIMVHGFPNMFMLCGPQAPGEHSNLPTCMDLQLHWIVNTIVKARKSSLDMVHPTREAMEKWSAEMQCFATKGSCWRSSSRYNADDEPIFYSGGIPRYKEFLSTSLGSWKEYHYTKASRGRNGYKLHLGLFFVLGSLFCLIFLFL</sequence>
<dbReference type="GO" id="GO:0004497">
    <property type="term" value="F:monooxygenase activity"/>
    <property type="evidence" value="ECO:0007669"/>
    <property type="project" value="UniProtKB-KW"/>
</dbReference>
<dbReference type="PANTHER" id="PTHR43098">
    <property type="entry name" value="L-ORNITHINE N(5)-MONOOXYGENASE-RELATED"/>
    <property type="match status" value="1"/>
</dbReference>
<evidence type="ECO:0000256" key="6">
    <source>
        <dbReference type="ARBA" id="ARBA00023002"/>
    </source>
</evidence>
<dbReference type="InterPro" id="IPR050775">
    <property type="entry name" value="FAD-binding_Monooxygenases"/>
</dbReference>
<comment type="cofactor">
    <cofactor evidence="1">
        <name>FAD</name>
        <dbReference type="ChEBI" id="CHEBI:57692"/>
    </cofactor>
</comment>
<dbReference type="AlphaFoldDB" id="A0A9W4J1G9"/>
<dbReference type="InterPro" id="IPR036188">
    <property type="entry name" value="FAD/NAD-bd_sf"/>
</dbReference>
<organism evidence="9 10">
    <name type="scientific">Penicillium salamii</name>
    <dbReference type="NCBI Taxonomy" id="1612424"/>
    <lineage>
        <taxon>Eukaryota</taxon>
        <taxon>Fungi</taxon>
        <taxon>Dikarya</taxon>
        <taxon>Ascomycota</taxon>
        <taxon>Pezizomycotina</taxon>
        <taxon>Eurotiomycetes</taxon>
        <taxon>Eurotiomycetidae</taxon>
        <taxon>Eurotiales</taxon>
        <taxon>Aspergillaceae</taxon>
        <taxon>Penicillium</taxon>
    </lineage>
</organism>
<evidence type="ECO:0000256" key="4">
    <source>
        <dbReference type="ARBA" id="ARBA00022827"/>
    </source>
</evidence>
<evidence type="ECO:0000256" key="3">
    <source>
        <dbReference type="ARBA" id="ARBA00022630"/>
    </source>
</evidence>
<keyword evidence="7" id="KW-0503">Monooxygenase</keyword>
<keyword evidence="4" id="KW-0274">FAD</keyword>
<protein>
    <recommendedName>
        <fullName evidence="11">FAD/NAD(P)-binding domain-containing protein</fullName>
    </recommendedName>
</protein>
<keyword evidence="6" id="KW-0560">Oxidoreductase</keyword>
<dbReference type="OrthoDB" id="2414723at2759"/>
<evidence type="ECO:0000256" key="7">
    <source>
        <dbReference type="ARBA" id="ARBA00023033"/>
    </source>
</evidence>
<keyword evidence="8" id="KW-0812">Transmembrane</keyword>
<evidence type="ECO:0000313" key="10">
    <source>
        <dbReference type="Proteomes" id="UP001152592"/>
    </source>
</evidence>
<keyword evidence="3" id="KW-0285">Flavoprotein</keyword>
<evidence type="ECO:0000256" key="5">
    <source>
        <dbReference type="ARBA" id="ARBA00022857"/>
    </source>
</evidence>
<comment type="similarity">
    <text evidence="2">Belongs to the FAD-binding monooxygenase family.</text>
</comment>
<feature type="transmembrane region" description="Helical" evidence="8">
    <location>
        <begin position="550"/>
        <end position="568"/>
    </location>
</feature>
<evidence type="ECO:0000256" key="2">
    <source>
        <dbReference type="ARBA" id="ARBA00010139"/>
    </source>
</evidence>
<keyword evidence="8" id="KW-0472">Membrane</keyword>
<dbReference type="Proteomes" id="UP001152592">
    <property type="component" value="Unassembled WGS sequence"/>
</dbReference>
<keyword evidence="8" id="KW-1133">Transmembrane helix</keyword>
<accession>A0A9W4J1G9</accession>
<dbReference type="Pfam" id="PF13450">
    <property type="entry name" value="NAD_binding_8"/>
    <property type="match status" value="1"/>
</dbReference>
<dbReference type="SUPFAM" id="SSF51905">
    <property type="entry name" value="FAD/NAD(P)-binding domain"/>
    <property type="match status" value="1"/>
</dbReference>
<evidence type="ECO:0000256" key="1">
    <source>
        <dbReference type="ARBA" id="ARBA00001974"/>
    </source>
</evidence>
<evidence type="ECO:0000313" key="9">
    <source>
        <dbReference type="EMBL" id="CAG8365379.1"/>
    </source>
</evidence>
<keyword evidence="5" id="KW-0521">NADP</keyword>
<evidence type="ECO:0000256" key="8">
    <source>
        <dbReference type="SAM" id="Phobius"/>
    </source>
</evidence>
<gene>
    <name evidence="9" type="ORF">PSALAMII_LOCUS4070</name>
</gene>
<proteinExistence type="inferred from homology"/>
<reference evidence="9" key="1">
    <citation type="submission" date="2021-07" db="EMBL/GenBank/DDBJ databases">
        <authorList>
            <person name="Branca A.L. A."/>
        </authorList>
    </citation>
    <scope>NUCLEOTIDE SEQUENCE</scope>
</reference>
<name>A0A9W4J1G9_9EURO</name>
<dbReference type="Gene3D" id="3.50.50.60">
    <property type="entry name" value="FAD/NAD(P)-binding domain"/>
    <property type="match status" value="3"/>
</dbReference>
<dbReference type="PRINTS" id="PR00411">
    <property type="entry name" value="PNDRDTASEI"/>
</dbReference>
<dbReference type="PANTHER" id="PTHR43098:SF3">
    <property type="entry name" value="L-ORNITHINE N(5)-MONOOXYGENASE-RELATED"/>
    <property type="match status" value="1"/>
</dbReference>
<dbReference type="EMBL" id="CAJVPD010000199">
    <property type="protein sequence ID" value="CAG8365379.1"/>
    <property type="molecule type" value="Genomic_DNA"/>
</dbReference>
<evidence type="ECO:0008006" key="11">
    <source>
        <dbReference type="Google" id="ProtNLM"/>
    </source>
</evidence>